<dbReference type="GeneID" id="95552540"/>
<keyword evidence="2" id="KW-1185">Reference proteome</keyword>
<dbReference type="Proteomes" id="UP000192911">
    <property type="component" value="Unassembled WGS sequence"/>
</dbReference>
<reference evidence="2" key="1">
    <citation type="submission" date="2017-04" db="EMBL/GenBank/DDBJ databases">
        <authorList>
            <person name="Varghese N."/>
            <person name="Submissions S."/>
        </authorList>
    </citation>
    <scope>NUCLEOTIDE SEQUENCE [LARGE SCALE GENOMIC DNA]</scope>
    <source>
        <strain evidence="2">Ballard 720</strain>
    </source>
</reference>
<dbReference type="AlphaFoldDB" id="A0A1X7CY42"/>
<organism evidence="1 2">
    <name type="scientific">Trinickia caryophylli</name>
    <name type="common">Paraburkholderia caryophylli</name>
    <dbReference type="NCBI Taxonomy" id="28094"/>
    <lineage>
        <taxon>Bacteria</taxon>
        <taxon>Pseudomonadati</taxon>
        <taxon>Pseudomonadota</taxon>
        <taxon>Betaproteobacteria</taxon>
        <taxon>Burkholderiales</taxon>
        <taxon>Burkholderiaceae</taxon>
        <taxon>Trinickia</taxon>
    </lineage>
</organism>
<name>A0A1X7CY42_TRICW</name>
<evidence type="ECO:0000313" key="1">
    <source>
        <dbReference type="EMBL" id="SMF05243.1"/>
    </source>
</evidence>
<sequence length="265" mass="28966">MQAVRAFGAPSSEENFAMRARLAIQYREGVQRLPLIRLDRQGFVVALTDDAGLPPIGLPRSARILAADVPLCELRLVARSLARDGDRALAMTLQPSRADDDTLFWQSLHSYVAAQAPLPDLPRQAVALQGSSARHAAHVNGVAATPDLQNGQSKALFTLPSHADAQFFAEWLEYHFAEIGARARSMSALAELTAMDRRRAGSEVAVVFHYRPDMSDARRCTEALCAWAVSEAATLFGLAVRCEITGTQRPTRQQSDTEIRLPFAS</sequence>
<dbReference type="Gene3D" id="3.30.70.420">
    <property type="entry name" value="Hydroxymethylglutaryl-CoA reductase, class I/II, NAD/NADP-binding domain"/>
    <property type="match status" value="1"/>
</dbReference>
<dbReference type="RefSeq" id="WP_139831109.1">
    <property type="nucleotide sequence ID" value="NZ_BSQD01000002.1"/>
</dbReference>
<dbReference type="InterPro" id="IPR009023">
    <property type="entry name" value="HMG_CoA_Rdtase_NAD(P)-bd_sf"/>
</dbReference>
<dbReference type="EMBL" id="FXAH01000002">
    <property type="protein sequence ID" value="SMF05243.1"/>
    <property type="molecule type" value="Genomic_DNA"/>
</dbReference>
<dbReference type="STRING" id="28094.SAMN06295900_102138"/>
<dbReference type="SUPFAM" id="SSF55035">
    <property type="entry name" value="NAD-binding domain of HMG-CoA reductase"/>
    <property type="match status" value="1"/>
</dbReference>
<protein>
    <submittedName>
        <fullName evidence="1">3-hydroxy-3-methylglutaryl-coenzyme A reductase</fullName>
    </submittedName>
</protein>
<proteinExistence type="predicted"/>
<accession>A0A1X7CY42</accession>
<gene>
    <name evidence="1" type="ORF">SAMN06295900_102138</name>
</gene>
<dbReference type="OrthoDB" id="9021865at2"/>
<evidence type="ECO:0000313" key="2">
    <source>
        <dbReference type="Proteomes" id="UP000192911"/>
    </source>
</evidence>